<accession>A0A8J3GHM1</accession>
<name>A0A8J3GHM1_9HYPH</name>
<dbReference type="Proteomes" id="UP000641137">
    <property type="component" value="Unassembled WGS sequence"/>
</dbReference>
<reference evidence="1" key="2">
    <citation type="submission" date="2020-09" db="EMBL/GenBank/DDBJ databases">
        <authorList>
            <person name="Sun Q."/>
            <person name="Kim S."/>
        </authorList>
    </citation>
    <scope>NUCLEOTIDE SEQUENCE</scope>
    <source>
        <strain evidence="1">KCTC 42097</strain>
    </source>
</reference>
<evidence type="ECO:0000313" key="2">
    <source>
        <dbReference type="Proteomes" id="UP000641137"/>
    </source>
</evidence>
<dbReference type="EMBL" id="BMZO01000003">
    <property type="protein sequence ID" value="GHC67074.1"/>
    <property type="molecule type" value="Genomic_DNA"/>
</dbReference>
<proteinExistence type="predicted"/>
<keyword evidence="2" id="KW-1185">Reference proteome</keyword>
<reference evidence="1" key="1">
    <citation type="journal article" date="2014" name="Int. J. Syst. Evol. Microbiol.">
        <title>Complete genome sequence of Corynebacterium casei LMG S-19264T (=DSM 44701T), isolated from a smear-ripened cheese.</title>
        <authorList>
            <consortium name="US DOE Joint Genome Institute (JGI-PGF)"/>
            <person name="Walter F."/>
            <person name="Albersmeier A."/>
            <person name="Kalinowski J."/>
            <person name="Ruckert C."/>
        </authorList>
    </citation>
    <scope>NUCLEOTIDE SEQUENCE</scope>
    <source>
        <strain evidence="1">KCTC 42097</strain>
    </source>
</reference>
<protein>
    <submittedName>
        <fullName evidence="1">Uncharacterized protein</fullName>
    </submittedName>
</protein>
<comment type="caution">
    <text evidence="1">The sequence shown here is derived from an EMBL/GenBank/DDBJ whole genome shotgun (WGS) entry which is preliminary data.</text>
</comment>
<dbReference type="AlphaFoldDB" id="A0A8J3GHM1"/>
<evidence type="ECO:0000313" key="1">
    <source>
        <dbReference type="EMBL" id="GHC67074.1"/>
    </source>
</evidence>
<sequence>MFFTIYGGTVQEILKLLQAGKGGLFCYVADCVLKIEGERAFHFVEKDLEHS</sequence>
<gene>
    <name evidence="1" type="ORF">GCM10010136_10800</name>
</gene>
<organism evidence="1 2">
    <name type="scientific">Limoniibacter endophyticus</name>
    <dbReference type="NCBI Taxonomy" id="1565040"/>
    <lineage>
        <taxon>Bacteria</taxon>
        <taxon>Pseudomonadati</taxon>
        <taxon>Pseudomonadota</taxon>
        <taxon>Alphaproteobacteria</taxon>
        <taxon>Hyphomicrobiales</taxon>
        <taxon>Bartonellaceae</taxon>
        <taxon>Limoniibacter</taxon>
    </lineage>
</organism>